<dbReference type="GO" id="GO:0006310">
    <property type="term" value="P:DNA recombination"/>
    <property type="evidence" value="ECO:0007669"/>
    <property type="project" value="UniProtKB-KW"/>
</dbReference>
<evidence type="ECO:0000313" key="8">
    <source>
        <dbReference type="Proteomes" id="UP000277858"/>
    </source>
</evidence>
<name>A0A448NVN7_9ACTN</name>
<sequence length="457" mass="49575">MTISSLVMLLIGLLLGLAIGWLLAELRARSSVASERARADVARAQCQAAEQRAEITAADRDGLADRFKSLSADALNLQQLRADRAAERTVTDTQRLLTPVSQALDKLEHRLAEVERERASMTASLGKQVDLVNAAGEGLRRETASLVTALRKPQVRGAWGEVQLRRVVELAGMVEHCDFEVQATTRVTGQPLRPDMTIRMAGDRCVHVDAKTPLSAFLDAAGTDDPDQRATHLAHFARNVRGHIDDLSSKAYWRTETDSPEFVILFLPSDAFLQAALDEMPDLHEYASRRNIVLADPAVLIPMLKVIALAWRQQDVARSAAEVAALGRDLHDRLATLSNHLDRLGRSLTGAVKSYNSAVGSLETRVLVSARRFEEMGVTTSELASPAPVQDATRPLTAPEITDPLASVEEADTVTRGSNSETRESGTTDTDAEMLRPAIAATGPGSESSRRGQEKAS</sequence>
<comment type="similarity">
    <text evidence="2">Belongs to the RmuC family.</text>
</comment>
<dbReference type="Pfam" id="PF02646">
    <property type="entry name" value="RmuC"/>
    <property type="match status" value="1"/>
</dbReference>
<evidence type="ECO:0000256" key="5">
    <source>
        <dbReference type="SAM" id="Coils"/>
    </source>
</evidence>
<feature type="compositionally biased region" description="Basic and acidic residues" evidence="6">
    <location>
        <begin position="448"/>
        <end position="457"/>
    </location>
</feature>
<dbReference type="AlphaFoldDB" id="A0A448NVN7"/>
<organism evidence="7 8">
    <name type="scientific">Acidipropionibacterium jensenii</name>
    <dbReference type="NCBI Taxonomy" id="1749"/>
    <lineage>
        <taxon>Bacteria</taxon>
        <taxon>Bacillati</taxon>
        <taxon>Actinomycetota</taxon>
        <taxon>Actinomycetes</taxon>
        <taxon>Propionibacteriales</taxon>
        <taxon>Propionibacteriaceae</taxon>
        <taxon>Acidipropionibacterium</taxon>
    </lineage>
</organism>
<evidence type="ECO:0000256" key="1">
    <source>
        <dbReference type="ARBA" id="ARBA00003416"/>
    </source>
</evidence>
<comment type="function">
    <text evidence="1">Involved in DNA recombination.</text>
</comment>
<accession>A0A448NVN7</accession>
<evidence type="ECO:0000256" key="4">
    <source>
        <dbReference type="ARBA" id="ARBA00023172"/>
    </source>
</evidence>
<keyword evidence="4" id="KW-0233">DNA recombination</keyword>
<gene>
    <name evidence="7" type="primary">rmuC</name>
    <name evidence="7" type="ORF">NCTC13652_00132</name>
</gene>
<dbReference type="PANTHER" id="PTHR30563:SF0">
    <property type="entry name" value="DNA RECOMBINATION PROTEIN RMUC"/>
    <property type="match status" value="1"/>
</dbReference>
<evidence type="ECO:0000256" key="3">
    <source>
        <dbReference type="ARBA" id="ARBA00023054"/>
    </source>
</evidence>
<protein>
    <submittedName>
        <fullName evidence="7">DNA recombination protein rmuC</fullName>
    </submittedName>
</protein>
<feature type="region of interest" description="Disordered" evidence="6">
    <location>
        <begin position="400"/>
        <end position="457"/>
    </location>
</feature>
<keyword evidence="3 5" id="KW-0175">Coiled coil</keyword>
<evidence type="ECO:0000313" key="7">
    <source>
        <dbReference type="EMBL" id="VEI01967.1"/>
    </source>
</evidence>
<feature type="coiled-coil region" evidence="5">
    <location>
        <begin position="32"/>
        <end position="61"/>
    </location>
</feature>
<dbReference type="EMBL" id="LR134473">
    <property type="protein sequence ID" value="VEI01967.1"/>
    <property type="molecule type" value="Genomic_DNA"/>
</dbReference>
<dbReference type="STRING" id="1122997.GCA_000425285_02526"/>
<feature type="coiled-coil region" evidence="5">
    <location>
        <begin position="97"/>
        <end position="124"/>
    </location>
</feature>
<reference evidence="7 8" key="1">
    <citation type="submission" date="2018-12" db="EMBL/GenBank/DDBJ databases">
        <authorList>
            <consortium name="Pathogen Informatics"/>
        </authorList>
    </citation>
    <scope>NUCLEOTIDE SEQUENCE [LARGE SCALE GENOMIC DNA]</scope>
    <source>
        <strain evidence="7 8">NCTC13652</strain>
    </source>
</reference>
<dbReference type="Proteomes" id="UP000277858">
    <property type="component" value="Chromosome"/>
</dbReference>
<evidence type="ECO:0000256" key="2">
    <source>
        <dbReference type="ARBA" id="ARBA00009840"/>
    </source>
</evidence>
<keyword evidence="8" id="KW-1185">Reference proteome</keyword>
<evidence type="ECO:0000256" key="6">
    <source>
        <dbReference type="SAM" id="MobiDB-lite"/>
    </source>
</evidence>
<dbReference type="InterPro" id="IPR003798">
    <property type="entry name" value="DNA_recombination_RmuC"/>
</dbReference>
<proteinExistence type="inferred from homology"/>
<dbReference type="PANTHER" id="PTHR30563">
    <property type="entry name" value="DNA RECOMBINATION PROTEIN RMUC"/>
    <property type="match status" value="1"/>
</dbReference>